<dbReference type="PANTHER" id="PTHR22955:SF65">
    <property type="entry name" value="INTEGRASE CATALYTIC DOMAIN-CONTAINING PROTEIN"/>
    <property type="match status" value="1"/>
</dbReference>
<comment type="caution">
    <text evidence="1">The sequence shown here is derived from an EMBL/GenBank/DDBJ whole genome shotgun (WGS) entry which is preliminary data.</text>
</comment>
<evidence type="ECO:0000313" key="2">
    <source>
        <dbReference type="Proteomes" id="UP000886998"/>
    </source>
</evidence>
<dbReference type="AlphaFoldDB" id="A0A8X6YD56"/>
<protein>
    <submittedName>
        <fullName evidence="1">Uncharacterized protein</fullName>
    </submittedName>
</protein>
<dbReference type="OrthoDB" id="6435507at2759"/>
<keyword evidence="2" id="KW-1185">Reference proteome</keyword>
<proteinExistence type="predicted"/>
<dbReference type="PANTHER" id="PTHR22955">
    <property type="entry name" value="RETROTRANSPOSON"/>
    <property type="match status" value="1"/>
</dbReference>
<evidence type="ECO:0000313" key="1">
    <source>
        <dbReference type="EMBL" id="GFY68522.1"/>
    </source>
</evidence>
<dbReference type="Proteomes" id="UP000886998">
    <property type="component" value="Unassembled WGS sequence"/>
</dbReference>
<dbReference type="InterPro" id="IPR008042">
    <property type="entry name" value="Retrotrans_Pao"/>
</dbReference>
<gene>
    <name evidence="1" type="primary">AVEN_110440_1</name>
    <name evidence="1" type="ORF">TNIN_59311</name>
</gene>
<name>A0A8X6YD56_9ARAC</name>
<accession>A0A8X6YD56</accession>
<dbReference type="Pfam" id="PF05380">
    <property type="entry name" value="Peptidase_A17"/>
    <property type="match status" value="1"/>
</dbReference>
<organism evidence="1 2">
    <name type="scientific">Trichonephila inaurata madagascariensis</name>
    <dbReference type="NCBI Taxonomy" id="2747483"/>
    <lineage>
        <taxon>Eukaryota</taxon>
        <taxon>Metazoa</taxon>
        <taxon>Ecdysozoa</taxon>
        <taxon>Arthropoda</taxon>
        <taxon>Chelicerata</taxon>
        <taxon>Arachnida</taxon>
        <taxon>Araneae</taxon>
        <taxon>Araneomorphae</taxon>
        <taxon>Entelegynae</taxon>
        <taxon>Araneoidea</taxon>
        <taxon>Nephilidae</taxon>
        <taxon>Trichonephila</taxon>
        <taxon>Trichonephila inaurata</taxon>
    </lineage>
</organism>
<sequence>MKKSTIPRLEWLGSALGARLAETVHSTLRTASKTYFWSDSMVVLSWIKKKEPWNTFVGNRVKEIIDLTNINNWRHVPGEVNPADLATRCCD</sequence>
<dbReference type="EMBL" id="BMAV01017107">
    <property type="protein sequence ID" value="GFY68522.1"/>
    <property type="molecule type" value="Genomic_DNA"/>
</dbReference>
<reference evidence="1" key="1">
    <citation type="submission" date="2020-08" db="EMBL/GenBank/DDBJ databases">
        <title>Multicomponent nature underlies the extraordinary mechanical properties of spider dragline silk.</title>
        <authorList>
            <person name="Kono N."/>
            <person name="Nakamura H."/>
            <person name="Mori M."/>
            <person name="Yoshida Y."/>
            <person name="Ohtoshi R."/>
            <person name="Malay A.D."/>
            <person name="Moran D.A.P."/>
            <person name="Tomita M."/>
            <person name="Numata K."/>
            <person name="Arakawa K."/>
        </authorList>
    </citation>
    <scope>NUCLEOTIDE SEQUENCE</scope>
</reference>